<dbReference type="UniPathway" id="UPA00378"/>
<evidence type="ECO:0000256" key="5">
    <source>
        <dbReference type="ARBA" id="ARBA00017611"/>
    </source>
</evidence>
<dbReference type="InParanoid" id="E9GZE7"/>
<organism evidence="12 13">
    <name type="scientific">Daphnia pulex</name>
    <name type="common">Water flea</name>
    <dbReference type="NCBI Taxonomy" id="6669"/>
    <lineage>
        <taxon>Eukaryota</taxon>
        <taxon>Metazoa</taxon>
        <taxon>Ecdysozoa</taxon>
        <taxon>Arthropoda</taxon>
        <taxon>Crustacea</taxon>
        <taxon>Branchiopoda</taxon>
        <taxon>Diplostraca</taxon>
        <taxon>Cladocera</taxon>
        <taxon>Anomopoda</taxon>
        <taxon>Daphniidae</taxon>
        <taxon>Daphnia</taxon>
    </lineage>
</organism>
<keyword evidence="13" id="KW-1185">Reference proteome</keyword>
<gene>
    <name evidence="12" type="ORF">DAPPUDRAFT_14029</name>
</gene>
<name>E9GZE7_DAPPU</name>
<reference evidence="12 13" key="1">
    <citation type="journal article" date="2011" name="Science">
        <title>The ecoresponsive genome of Daphnia pulex.</title>
        <authorList>
            <person name="Colbourne J.K."/>
            <person name="Pfrender M.E."/>
            <person name="Gilbert D."/>
            <person name="Thomas W.K."/>
            <person name="Tucker A."/>
            <person name="Oakley T.H."/>
            <person name="Tokishita S."/>
            <person name="Aerts A."/>
            <person name="Arnold G.J."/>
            <person name="Basu M.K."/>
            <person name="Bauer D.J."/>
            <person name="Caceres C.E."/>
            <person name="Carmel L."/>
            <person name="Casola C."/>
            <person name="Choi J.H."/>
            <person name="Detter J.C."/>
            <person name="Dong Q."/>
            <person name="Dusheyko S."/>
            <person name="Eads B.D."/>
            <person name="Frohlich T."/>
            <person name="Geiler-Samerotte K.A."/>
            <person name="Gerlach D."/>
            <person name="Hatcher P."/>
            <person name="Jogdeo S."/>
            <person name="Krijgsveld J."/>
            <person name="Kriventseva E.V."/>
            <person name="Kultz D."/>
            <person name="Laforsch C."/>
            <person name="Lindquist E."/>
            <person name="Lopez J."/>
            <person name="Manak J.R."/>
            <person name="Muller J."/>
            <person name="Pangilinan J."/>
            <person name="Patwardhan R.P."/>
            <person name="Pitluck S."/>
            <person name="Pritham E.J."/>
            <person name="Rechtsteiner A."/>
            <person name="Rho M."/>
            <person name="Rogozin I.B."/>
            <person name="Sakarya O."/>
            <person name="Salamov A."/>
            <person name="Schaack S."/>
            <person name="Shapiro H."/>
            <person name="Shiga Y."/>
            <person name="Skalitzky C."/>
            <person name="Smith Z."/>
            <person name="Souvorov A."/>
            <person name="Sung W."/>
            <person name="Tang Z."/>
            <person name="Tsuchiya D."/>
            <person name="Tu H."/>
            <person name="Vos H."/>
            <person name="Wang M."/>
            <person name="Wolf Y.I."/>
            <person name="Yamagata H."/>
            <person name="Yamada T."/>
            <person name="Ye Y."/>
            <person name="Shaw J.R."/>
            <person name="Andrews J."/>
            <person name="Crease T.J."/>
            <person name="Tang H."/>
            <person name="Lucas S.M."/>
            <person name="Robertson H.M."/>
            <person name="Bork P."/>
            <person name="Koonin E.V."/>
            <person name="Zdobnov E.M."/>
            <person name="Grigoriev I.V."/>
            <person name="Lynch M."/>
            <person name="Boore J.L."/>
        </authorList>
    </citation>
    <scope>NUCLEOTIDE SEQUENCE [LARGE SCALE GENOMIC DNA]</scope>
</reference>
<keyword evidence="6" id="KW-0812">Transmembrane</keyword>
<protein>
    <recommendedName>
        <fullName evidence="5 11">Dolichyl-diphosphooligosaccharide--protein glycosyltransferase subunit 1</fullName>
    </recommendedName>
</protein>
<dbReference type="EMBL" id="GL732577">
    <property type="protein sequence ID" value="EFX75171.1"/>
    <property type="molecule type" value="Genomic_DNA"/>
</dbReference>
<evidence type="ECO:0000256" key="7">
    <source>
        <dbReference type="ARBA" id="ARBA00022729"/>
    </source>
</evidence>
<evidence type="ECO:0000256" key="9">
    <source>
        <dbReference type="ARBA" id="ARBA00022989"/>
    </source>
</evidence>
<dbReference type="STRING" id="6669.E9GZE7"/>
<comment type="subcellular location">
    <subcellularLocation>
        <location evidence="2 11">Endoplasmic reticulum membrane</location>
        <topology evidence="2 11">Single-pass type I membrane protein</topology>
    </subcellularLocation>
</comment>
<dbReference type="PANTHER" id="PTHR21049">
    <property type="entry name" value="RIBOPHORIN I"/>
    <property type="match status" value="1"/>
</dbReference>
<keyword evidence="9" id="KW-1133">Transmembrane helix</keyword>
<evidence type="ECO:0000313" key="13">
    <source>
        <dbReference type="Proteomes" id="UP000000305"/>
    </source>
</evidence>
<evidence type="ECO:0000256" key="4">
    <source>
        <dbReference type="ARBA" id="ARBA00008905"/>
    </source>
</evidence>
<dbReference type="AlphaFoldDB" id="E9GZE7"/>
<keyword evidence="8 11" id="KW-0256">Endoplasmic reticulum</keyword>
<dbReference type="Proteomes" id="UP000000305">
    <property type="component" value="Unassembled WGS sequence"/>
</dbReference>
<dbReference type="GO" id="GO:0008250">
    <property type="term" value="C:oligosaccharyltransferase complex"/>
    <property type="evidence" value="ECO:0007669"/>
    <property type="project" value="UniProtKB-UniRule"/>
</dbReference>
<evidence type="ECO:0000256" key="11">
    <source>
        <dbReference type="RuleBase" id="RU361143"/>
    </source>
</evidence>
<evidence type="ECO:0000256" key="3">
    <source>
        <dbReference type="ARBA" id="ARBA00004922"/>
    </source>
</evidence>
<accession>E9GZE7</accession>
<keyword evidence="10" id="KW-0472">Membrane</keyword>
<evidence type="ECO:0000256" key="8">
    <source>
        <dbReference type="ARBA" id="ARBA00022824"/>
    </source>
</evidence>
<proteinExistence type="inferred from homology"/>
<sequence length="74" mass="8525">NDALVRIILPEGAFNIEIETPYAVTRLQDTLHFTYLDVKGRSVVENAAKNLVENHIQPFKYTFPRIVMLQEPLL</sequence>
<dbReference type="PANTHER" id="PTHR21049:SF0">
    <property type="entry name" value="DOLICHYL-DIPHOSPHOOLIGOSACCHARIDE--PROTEIN GLYCOSYLTRANSFERASE SUBUNIT 1"/>
    <property type="match status" value="1"/>
</dbReference>
<keyword evidence="7" id="KW-0732">Signal</keyword>
<comment type="similarity">
    <text evidence="4 11">Belongs to the OST1 family.</text>
</comment>
<dbReference type="Pfam" id="PF04597">
    <property type="entry name" value="Ribophorin_I"/>
    <property type="match status" value="1"/>
</dbReference>
<evidence type="ECO:0000256" key="1">
    <source>
        <dbReference type="ARBA" id="ARBA00002791"/>
    </source>
</evidence>
<evidence type="ECO:0000256" key="6">
    <source>
        <dbReference type="ARBA" id="ARBA00022692"/>
    </source>
</evidence>
<dbReference type="OrthoDB" id="310030at2759"/>
<dbReference type="InterPro" id="IPR007676">
    <property type="entry name" value="Ribophorin_I"/>
</dbReference>
<dbReference type="KEGG" id="dpx:DAPPUDRAFT_14029"/>
<comment type="function">
    <text evidence="1 11">Subunit of the oligosaccharyl transferase (OST) complex that catalyzes the initial transfer of a defined glycan (Glc(3)Man(9)GlcNAc(2) in eukaryotes) from the lipid carrier dolichol-pyrophosphate to an asparagine residue within an Asn-X-Ser/Thr consensus motif in nascent polypeptide chains, the first step in protein N-glycosylation. N-glycosylation occurs cotranslationally and the complex associates with the Sec61 complex at the channel-forming translocon complex that mediates protein translocation across the endoplasmic reticulum (ER). All subunits are required for a maximal enzyme activity.</text>
</comment>
<evidence type="ECO:0000256" key="10">
    <source>
        <dbReference type="ARBA" id="ARBA00023136"/>
    </source>
</evidence>
<dbReference type="HOGENOM" id="CLU_2694881_0_0_1"/>
<evidence type="ECO:0000313" key="12">
    <source>
        <dbReference type="EMBL" id="EFX75171.1"/>
    </source>
</evidence>
<evidence type="ECO:0000256" key="2">
    <source>
        <dbReference type="ARBA" id="ARBA00004115"/>
    </source>
</evidence>
<dbReference type="eggNOG" id="KOG2291">
    <property type="taxonomic scope" value="Eukaryota"/>
</dbReference>
<comment type="subunit">
    <text evidence="11">Component of the oligosaccharyltransferase (OST) complex.</text>
</comment>
<feature type="non-terminal residue" evidence="12">
    <location>
        <position position="1"/>
    </location>
</feature>
<feature type="non-terminal residue" evidence="12">
    <location>
        <position position="74"/>
    </location>
</feature>
<comment type="pathway">
    <text evidence="3 11">Protein modification; protein glycosylation.</text>
</comment>